<protein>
    <submittedName>
        <fullName evidence="2">Uncharacterized protein</fullName>
    </submittedName>
</protein>
<dbReference type="Proteomes" id="UP001196530">
    <property type="component" value="Unassembled WGS sequence"/>
</dbReference>
<feature type="compositionally biased region" description="Basic and acidic residues" evidence="1">
    <location>
        <begin position="38"/>
        <end position="48"/>
    </location>
</feature>
<name>A0AAN6DE47_PICAN</name>
<dbReference type="EMBL" id="JAHLUX010000006">
    <property type="protein sequence ID" value="KAG7818249.1"/>
    <property type="molecule type" value="Genomic_DNA"/>
</dbReference>
<evidence type="ECO:0000313" key="3">
    <source>
        <dbReference type="Proteomes" id="UP001196530"/>
    </source>
</evidence>
<dbReference type="GeneID" id="66127301"/>
<sequence length="235" mass="26267">MPAGAPLASRWADDTEAVATAVKQDKKLTGKRFSGEPASRESHSRESDNTQFSDSVEEVSDDSDWEIVPVSKGALSKSAQRLLPVTTSAESHKTTAKPEGRESRESQESGHSPKERSKDKPTKPKESRREPQKPRNSLLSRIDPQWKAPPLQSRYADPGPGERSRQDRSKPQRLRAREKDNLTAKAPRSKKPATEAASPDPSLIQKKNAMEFEKKLEQFKLGSSTGDWADDFEWY</sequence>
<reference evidence="2" key="1">
    <citation type="journal article" date="2021" name="G3 (Bethesda)">
        <title>Genomic diversity, chromosomal rearrangements, and interspecies hybridization in the ogataea polymorpha species complex.</title>
        <authorList>
            <person name="Hanson S.J."/>
            <person name="Cinneide E.O."/>
            <person name="Salzberg L.I."/>
            <person name="Wolfe K.H."/>
            <person name="McGowan J."/>
            <person name="Fitzpatrick D.A."/>
            <person name="Matlin K."/>
        </authorList>
    </citation>
    <scope>NUCLEOTIDE SEQUENCE</scope>
    <source>
        <strain evidence="2">61-244</strain>
    </source>
</reference>
<evidence type="ECO:0000313" key="2">
    <source>
        <dbReference type="EMBL" id="KAG7818249.1"/>
    </source>
</evidence>
<feature type="compositionally biased region" description="Acidic residues" evidence="1">
    <location>
        <begin position="55"/>
        <end position="65"/>
    </location>
</feature>
<organism evidence="2 3">
    <name type="scientific">Pichia angusta</name>
    <name type="common">Yeast</name>
    <name type="synonym">Hansenula polymorpha</name>
    <dbReference type="NCBI Taxonomy" id="870730"/>
    <lineage>
        <taxon>Eukaryota</taxon>
        <taxon>Fungi</taxon>
        <taxon>Dikarya</taxon>
        <taxon>Ascomycota</taxon>
        <taxon>Saccharomycotina</taxon>
        <taxon>Pichiomycetes</taxon>
        <taxon>Pichiales</taxon>
        <taxon>Pichiaceae</taxon>
        <taxon>Ogataea</taxon>
    </lineage>
</organism>
<gene>
    <name evidence="2" type="ORF">KL928_003250</name>
</gene>
<dbReference type="AlphaFoldDB" id="A0AAN6DE47"/>
<comment type="caution">
    <text evidence="2">The sequence shown here is derived from an EMBL/GenBank/DDBJ whole genome shotgun (WGS) entry which is preliminary data.</text>
</comment>
<feature type="compositionally biased region" description="Basic and acidic residues" evidence="1">
    <location>
        <begin position="160"/>
        <end position="182"/>
    </location>
</feature>
<proteinExistence type="predicted"/>
<feature type="region of interest" description="Disordered" evidence="1">
    <location>
        <begin position="22"/>
        <end position="205"/>
    </location>
</feature>
<feature type="compositionally biased region" description="Basic and acidic residues" evidence="1">
    <location>
        <begin position="90"/>
        <end position="133"/>
    </location>
</feature>
<accession>A0AAN6DE47</accession>
<evidence type="ECO:0000256" key="1">
    <source>
        <dbReference type="SAM" id="MobiDB-lite"/>
    </source>
</evidence>
<dbReference type="RefSeq" id="XP_043059503.1">
    <property type="nucleotide sequence ID" value="XM_043203817.1"/>
</dbReference>